<feature type="domain" description="Integrase catalytic" evidence="3">
    <location>
        <begin position="1589"/>
        <end position="1757"/>
    </location>
</feature>
<feature type="compositionally biased region" description="Low complexity" evidence="2">
    <location>
        <begin position="534"/>
        <end position="544"/>
    </location>
</feature>
<dbReference type="InterPro" id="IPR043502">
    <property type="entry name" value="DNA/RNA_pol_sf"/>
</dbReference>
<dbReference type="InterPro" id="IPR012337">
    <property type="entry name" value="RNaseH-like_sf"/>
</dbReference>
<evidence type="ECO:0000313" key="5">
    <source>
        <dbReference type="Proteomes" id="UP001642484"/>
    </source>
</evidence>
<feature type="compositionally biased region" description="Polar residues" evidence="2">
    <location>
        <begin position="172"/>
        <end position="185"/>
    </location>
</feature>
<protein>
    <recommendedName>
        <fullName evidence="3">Integrase catalytic domain-containing protein</fullName>
    </recommendedName>
</protein>
<feature type="region of interest" description="Disordered" evidence="2">
    <location>
        <begin position="1483"/>
        <end position="1522"/>
    </location>
</feature>
<dbReference type="Gene3D" id="3.40.50.2000">
    <property type="entry name" value="Glycogen Phosphorylase B"/>
    <property type="match status" value="1"/>
</dbReference>
<feature type="region of interest" description="Disordered" evidence="2">
    <location>
        <begin position="1798"/>
        <end position="1863"/>
    </location>
</feature>
<feature type="compositionally biased region" description="Basic and acidic residues" evidence="2">
    <location>
        <begin position="104"/>
        <end position="117"/>
    </location>
</feature>
<dbReference type="InterPro" id="IPR050481">
    <property type="entry name" value="UDP-glycosyltransf_plant"/>
</dbReference>
<dbReference type="Proteomes" id="UP001642484">
    <property type="component" value="Unassembled WGS sequence"/>
</dbReference>
<dbReference type="PANTHER" id="PTHR48049">
    <property type="entry name" value="GLYCOSYLTRANSFERASE"/>
    <property type="match status" value="1"/>
</dbReference>
<feature type="region of interest" description="Disordered" evidence="2">
    <location>
        <begin position="410"/>
        <end position="457"/>
    </location>
</feature>
<feature type="compositionally biased region" description="Polar residues" evidence="2">
    <location>
        <begin position="906"/>
        <end position="924"/>
    </location>
</feature>
<dbReference type="PROSITE" id="PS00375">
    <property type="entry name" value="UDPGT"/>
    <property type="match status" value="1"/>
</dbReference>
<name>A0ABP0J0D9_9DINO</name>
<evidence type="ECO:0000256" key="2">
    <source>
        <dbReference type="SAM" id="MobiDB-lite"/>
    </source>
</evidence>
<feature type="region of interest" description="Disordered" evidence="2">
    <location>
        <begin position="95"/>
        <end position="257"/>
    </location>
</feature>
<dbReference type="PANTHER" id="PTHR48049:SF132">
    <property type="entry name" value="GLYCOSYLTRANSFERASE"/>
    <property type="match status" value="1"/>
</dbReference>
<proteinExistence type="predicted"/>
<dbReference type="SUPFAM" id="SSF53098">
    <property type="entry name" value="Ribonuclease H-like"/>
    <property type="match status" value="1"/>
</dbReference>
<dbReference type="InterPro" id="IPR001584">
    <property type="entry name" value="Integrase_cat-core"/>
</dbReference>
<dbReference type="SUPFAM" id="SSF56672">
    <property type="entry name" value="DNA/RNA polymerases"/>
    <property type="match status" value="1"/>
</dbReference>
<dbReference type="PROSITE" id="PS50994">
    <property type="entry name" value="INTEGRASE"/>
    <property type="match status" value="1"/>
</dbReference>
<feature type="compositionally biased region" description="Low complexity" evidence="2">
    <location>
        <begin position="1837"/>
        <end position="1856"/>
    </location>
</feature>
<dbReference type="InterPro" id="IPR036397">
    <property type="entry name" value="RNaseH_sf"/>
</dbReference>
<dbReference type="InterPro" id="IPR002213">
    <property type="entry name" value="UDP_glucos_trans"/>
</dbReference>
<feature type="region of interest" description="Disordered" evidence="2">
    <location>
        <begin position="899"/>
        <end position="978"/>
    </location>
</feature>
<reference evidence="4 5" key="1">
    <citation type="submission" date="2024-02" db="EMBL/GenBank/DDBJ databases">
        <authorList>
            <person name="Chen Y."/>
            <person name="Shah S."/>
            <person name="Dougan E. K."/>
            <person name="Thang M."/>
            <person name="Chan C."/>
        </authorList>
    </citation>
    <scope>NUCLEOTIDE SEQUENCE [LARGE SCALE GENOMIC DNA]</scope>
</reference>
<keyword evidence="5" id="KW-1185">Reference proteome</keyword>
<feature type="compositionally biased region" description="Polar residues" evidence="2">
    <location>
        <begin position="1999"/>
        <end position="2010"/>
    </location>
</feature>
<evidence type="ECO:0000256" key="1">
    <source>
        <dbReference type="ARBA" id="ARBA00022679"/>
    </source>
</evidence>
<feature type="compositionally biased region" description="Basic residues" evidence="2">
    <location>
        <begin position="1908"/>
        <end position="1922"/>
    </location>
</feature>
<keyword evidence="1" id="KW-0808">Transferase</keyword>
<sequence>MGSEGSLPQGWTPSELRALLELDEDPGPELDTEVPLAVEPTWRCLRCHSARWSEVGHNSYRCGACMGTEFYNATQPVRHQTDDGVWMFVPRANSAPVEDSLPEDDFRRRSEVRHPVEDSSPPGPDSAREPPESELPTDDPSVAMTEYEWPSGPGSELSTSSRRRRRRNRTTAQDSNSEQVGQPSPSRLPMPSTLPIPSRAGKGDGKSSEESELLKVLRQLLDDRRSDKASQGSWDSRRGPAPGMKWKGGTPPNPPRWNYAASDIRAFSKWERRVRVWQLQVQNQLSGAEAGLMLFASLTGEAEAESEHTVLSKVNCRDGVDYVINCLKGPLEQKILYQKRSLLATYETVARLPNESIRQYINRYKRIERDLQSVGISAGAMYDAESRGNRILERCKLEPSLARLVYQTETLEEGNEEDEPDQSPEADEEYFEPETFDEQAADPSPSAETEPADEDELGSSLNELATVLTVTSNKLRAATLGRKFTGRKSIEERKRTSSCSACGTMGHWTGDPGCPLSAGGKGRKGKGKGDHKGSSAAASSTSTSGPKRTFMVSYGDEAVEDDNAAYFNFPTNHVPDSMNAPFVYVTESIDLAGYMVLDTACQRSCTGSRWLNTHLRILENYGLSCHRVLCDEQFQFGAGACQTAHERCYLPAAFASQETQGILLGVSVVADVNIPFLASRVLMQQLGCVIDMHQNVLCFSNIGVTVPLLHKHGHLVASIVAFPPRAAQLNCWSELESRVFLEKPHPECIVHEALTAQDRCSSTFTAVHALAAHQAAAVMAGELEGVPPEAPHDRAQCAQGHAQACEHRVTPKSMVEQHRIGRPHGEATTRVAPASSTGQDLYSPRVQEVRERSRPVFPVQALRSKVPVDSRPRSLGSIFTKILQLVSTAAAILGHDPGPYGHRQAQEQTEQTNGLQVQGQTEATTIGRHVSPIGRQLSPSHPVPADGRGDFRYRPDQGGAGRGNVHGQPPPVRLRQSGRLSIGHGELGLEGMTTSESGQCDFWERGKGKIIRHHNIPRVLLFNLQDYDCPIPKHTLSPECKAEVHYEDGTFETITYDWRDHHHTQLKQPWTGHTTFMTQNVHNQSQSLLTASARRALRNTVRQTHHVYNLEYALVAHTADEQTLQQQQKHLRGSRPKVDILETFAGQANITKRSSSFRLSAAQPVDYATGWDLNNTSHQADLEDMLDSLRPLVLIQGIDCRDWSILQDNTNYIRRKILLLMRRAKARKLLKKVTSWCHKQAEAGRLFLLENPTTSRLWQEDAIKKLEGLPNVSSTTCHAGAYGAVNSQGQMIRKGHRFMGNCPHVLKRLGRHLSAEEQRRCVPLQGRETTLSQHYPHQMVTEILKGVQDEVRARLPDRFQPRPKVYSSYMVTSPDQWHEALQMAEATFQVTRYKTFTLPASDPLFALTRRLTQWSHMERVQIALQPIMWRFPWHVPHTHRAAALQYNDGEVQIIEEDLSELRHPKARFKKPVQLAIFMFGQGQPDAERPRDQASASHEAAQPPPSENDPRKLVPPPPGEEISFPLELKIPAEIKNAIRRMHQNLGHPKPAELKKLLALNGVNNQAIYTAVEHLRCNSCERTKGPSRPDLGAIPAEDGCSQFGDRLQMDIFYVRDVTGQNFMVLGIIDEVTHLHLAALLDNRQAETVLAAFNDTWAKAFGYPLRIRLDPDGSFRSHFEDDLDQAGVFIDYVPAEAHNKIGLIERHNAVFRSLMERIIDYRAITGREQMYYTTTAAAFAKNSCTWSAGRPPYVAAFGRIPRMGIEVAPHQLRVARGFECWHPDYQQIKDLRVASQNLHDNQLQDERIPEPPVDPDQPLGFDGMDPAEEIPPSAVPLLAQPPTAASAAAPAEQAEEAVQTDPYQETRNTQIEINVHSPTYRQTVIQAQAQPSTPFGMTAAQWMEPSVNAPVRKKHRSRTPARGRHASTLADASRPALQDQQDPLALTPATPFVPHQSRAEASATTPGQQAEVIDVDNLPDTPQPAEHLEHVVPSTPPDLAQDNRQSSKRSSTEMAPPLSEQAPPAPLGYKALLAKHTQPRQIGQNTFHLKGYNRIAKAATQAEPSLLVWARLDTNSNSLQTTHLSGPPKGHIKRRRVLTYPQGSIVWDAPYEDDQTGRRISPEYTTLVTELWREHYAPHPLDSLEVTPDGIQQREQHHDGSDHISMPYSCHTALQAYRKAPGYNGTGESSDSEASADDMTTGHRGNSSLPTTAAARSLTRQEQKALDKEVPWQAILQMDQDSITKYVESAKAEEASWQQFDSVIPLTAQEANKVHQDPILRRRILKARAAYRDKAKGQGPLKAKTRVVALGHLDPDLQEICRESATPTRQSEYALLAFFISGFNHMLLDGKDRWLLWCGDIKTAFLQGTPDPRKLPLFLLPPQDGVTKLAGTFKAPLYKIVGNIYGLASAPRTWSLHVVKTLVQAGFRQHSLDKMLFTLCTKLPGDDHSSLVAIVVAYVDDFLLTHNQRWDRRALLDLFKWGAQEELSFSNSLTFKGKEISLRSEGQTTYLALTQKQFIAGMKVGNVQCKKRLDEKLLPEDMAEFRSVAGCLQWLAGQCRPDVASTVSLCSKGTNSTYKELQTLYEAVQHLHNTSDVGIHMWPVPLNDHTLIVSYSDSSWANAAGSASQHGNILLLADPKVVDTTGPGLLLDWKSSRSARVCRSTLAAEASACDTGIDRASFMAHLISEILQDKASFLLTRTLRLIGVTDCRSLYDVLVSENPRTEDKRTIVVIRSIQQHLQRLDVHWVPTQLQWADSLTKLSDKLLLEFVAWLRKPWIQLRDMPESGSTGSFSHTKKVVEIFTRLSSAGDSDEEGGQALEAHFESQLREAQLGATLAEAFEKMTVSQEVQERLQKRLSHGDVFVVVYEQVWCSWVEALAKKAEVPCISFQPSYIDVFRQSANLPCRSFQSGLDFGPEGMVYTLASCLRTGAPVPAGRRAVGAILPLPQSRLRLQHDDIEKDLRSWLEKDPDRPVVYCSLGSHMLARVLDPGSITRLLKGILEASCRALFVLNKAAREFADSDPGFDTLFRHPDVRVEAWVNQQGVLAHPSTLVFLTHCGANSVHEALASGTPMVAVPFFDDQHYNAQALVEAKVAQRIPKRPVQVAEVAAAVTAMRSSAAKAAAAALGSAVLREEGVRKAAQLVAQCRPLEWRGVVLILD</sequence>
<feature type="compositionally biased region" description="Basic and acidic residues" evidence="2">
    <location>
        <begin position="201"/>
        <end position="228"/>
    </location>
</feature>
<feature type="compositionally biased region" description="Pro residues" evidence="2">
    <location>
        <begin position="1501"/>
        <end position="1518"/>
    </location>
</feature>
<feature type="region of interest" description="Disordered" evidence="2">
    <location>
        <begin position="2178"/>
        <end position="2223"/>
    </location>
</feature>
<organism evidence="4 5">
    <name type="scientific">Durusdinium trenchii</name>
    <dbReference type="NCBI Taxonomy" id="1381693"/>
    <lineage>
        <taxon>Eukaryota</taxon>
        <taxon>Sar</taxon>
        <taxon>Alveolata</taxon>
        <taxon>Dinophyceae</taxon>
        <taxon>Suessiales</taxon>
        <taxon>Symbiodiniaceae</taxon>
        <taxon>Durusdinium</taxon>
    </lineage>
</organism>
<dbReference type="EMBL" id="CAXAMN010004113">
    <property type="protein sequence ID" value="CAK9007812.1"/>
    <property type="molecule type" value="Genomic_DNA"/>
</dbReference>
<feature type="region of interest" description="Disordered" evidence="2">
    <location>
        <begin position="510"/>
        <end position="546"/>
    </location>
</feature>
<dbReference type="CDD" id="cd03784">
    <property type="entry name" value="GT1_Gtf-like"/>
    <property type="match status" value="1"/>
</dbReference>
<dbReference type="Gene3D" id="3.30.420.10">
    <property type="entry name" value="Ribonuclease H-like superfamily/Ribonuclease H"/>
    <property type="match status" value="1"/>
</dbReference>
<accession>A0ABP0J0D9</accession>
<evidence type="ECO:0000259" key="3">
    <source>
        <dbReference type="PROSITE" id="PS50994"/>
    </source>
</evidence>
<feature type="region of interest" description="Disordered" evidence="2">
    <location>
        <begin position="1973"/>
        <end position="2022"/>
    </location>
</feature>
<dbReference type="Pfam" id="PF00201">
    <property type="entry name" value="UDPGT"/>
    <property type="match status" value="1"/>
</dbReference>
<feature type="compositionally biased region" description="Acidic residues" evidence="2">
    <location>
        <begin position="410"/>
        <end position="440"/>
    </location>
</feature>
<feature type="region of interest" description="Disordered" evidence="2">
    <location>
        <begin position="1901"/>
        <end position="1936"/>
    </location>
</feature>
<gene>
    <name evidence="4" type="ORF">CCMP2556_LOCUS8996</name>
</gene>
<dbReference type="InterPro" id="IPR035595">
    <property type="entry name" value="UDP_glycos_trans_CS"/>
</dbReference>
<evidence type="ECO:0000313" key="4">
    <source>
        <dbReference type="EMBL" id="CAK9007812.1"/>
    </source>
</evidence>
<dbReference type="SUPFAM" id="SSF53756">
    <property type="entry name" value="UDP-Glycosyltransferase/glycogen phosphorylase"/>
    <property type="match status" value="1"/>
</dbReference>
<comment type="caution">
    <text evidence="4">The sequence shown here is derived from an EMBL/GenBank/DDBJ whole genome shotgun (WGS) entry which is preliminary data.</text>
</comment>